<dbReference type="PANTHER" id="PTHR33121:SF70">
    <property type="entry name" value="SIGNALING PROTEIN YKOW"/>
    <property type="match status" value="1"/>
</dbReference>
<dbReference type="InterPro" id="IPR050706">
    <property type="entry name" value="Cyclic-di-GMP_PDE-like"/>
</dbReference>
<dbReference type="InterPro" id="IPR035919">
    <property type="entry name" value="EAL_sf"/>
</dbReference>
<dbReference type="Pfam" id="PF00563">
    <property type="entry name" value="EAL"/>
    <property type="match status" value="1"/>
</dbReference>
<name>A0A645AYP0_9ZZZZ</name>
<dbReference type="EMBL" id="VSSQ01015535">
    <property type="protein sequence ID" value="MPM56003.1"/>
    <property type="molecule type" value="Genomic_DNA"/>
</dbReference>
<accession>A0A645AYP0</accession>
<evidence type="ECO:0000313" key="2">
    <source>
        <dbReference type="EMBL" id="MPM56003.1"/>
    </source>
</evidence>
<sequence length="301" mass="33717">MVLQQTLIASEKAVDISDRAFGVCFYDVEMEREILREQKIKHELARVAAGDENNGLFLQYQPILDLKSNRVCGFEALARLNSEQLGLVSPMEFIPIAEQAKLIVPIGRNVFLQAFRFLKKLEKEGFDTVNVSVNVSAIQVLRDNFTVDLIEMIREAEVCPENIGIEITESVFSMDYQGINRVLGSLRDSGLHIAIDDFGTGYSSLARERELNVDCLKIDKFFVDKLLTLSPEDAITADIISMAHRLGHCVVAEGVEHEEQKEYLLRNGCDKIQGFLVARPLDEEAALELIRRQAESGPGSV</sequence>
<dbReference type="InterPro" id="IPR001633">
    <property type="entry name" value="EAL_dom"/>
</dbReference>
<comment type="caution">
    <text evidence="2">The sequence shown here is derived from an EMBL/GenBank/DDBJ whole genome shotgun (WGS) entry which is preliminary data.</text>
</comment>
<reference evidence="2" key="1">
    <citation type="submission" date="2019-08" db="EMBL/GenBank/DDBJ databases">
        <authorList>
            <person name="Kucharzyk K."/>
            <person name="Murdoch R.W."/>
            <person name="Higgins S."/>
            <person name="Loffler F."/>
        </authorList>
    </citation>
    <scope>NUCLEOTIDE SEQUENCE</scope>
</reference>
<dbReference type="CDD" id="cd01948">
    <property type="entry name" value="EAL"/>
    <property type="match status" value="1"/>
</dbReference>
<dbReference type="AlphaFoldDB" id="A0A645AYP0"/>
<proteinExistence type="predicted"/>
<feature type="domain" description="EAL" evidence="1">
    <location>
        <begin position="37"/>
        <end position="294"/>
    </location>
</feature>
<dbReference type="SUPFAM" id="SSF141868">
    <property type="entry name" value="EAL domain-like"/>
    <property type="match status" value="1"/>
</dbReference>
<dbReference type="PROSITE" id="PS50883">
    <property type="entry name" value="EAL"/>
    <property type="match status" value="1"/>
</dbReference>
<evidence type="ECO:0000259" key="1">
    <source>
        <dbReference type="PROSITE" id="PS50883"/>
    </source>
</evidence>
<dbReference type="PANTHER" id="PTHR33121">
    <property type="entry name" value="CYCLIC DI-GMP PHOSPHODIESTERASE PDEF"/>
    <property type="match status" value="1"/>
</dbReference>
<dbReference type="SMART" id="SM00052">
    <property type="entry name" value="EAL"/>
    <property type="match status" value="1"/>
</dbReference>
<dbReference type="Gene3D" id="3.20.20.450">
    <property type="entry name" value="EAL domain"/>
    <property type="match status" value="1"/>
</dbReference>
<dbReference type="GO" id="GO:0071111">
    <property type="term" value="F:cyclic-guanylate-specific phosphodiesterase activity"/>
    <property type="evidence" value="ECO:0007669"/>
    <property type="project" value="InterPro"/>
</dbReference>
<protein>
    <submittedName>
        <fullName evidence="2">Putative signaling protein</fullName>
    </submittedName>
</protein>
<organism evidence="2">
    <name type="scientific">bioreactor metagenome</name>
    <dbReference type="NCBI Taxonomy" id="1076179"/>
    <lineage>
        <taxon>unclassified sequences</taxon>
        <taxon>metagenomes</taxon>
        <taxon>ecological metagenomes</taxon>
    </lineage>
</organism>
<gene>
    <name evidence="2" type="ORF">SDC9_102801</name>
</gene>